<dbReference type="InterPro" id="IPR043504">
    <property type="entry name" value="Peptidase_S1_PA_chymotrypsin"/>
</dbReference>
<dbReference type="Pfam" id="PF00089">
    <property type="entry name" value="Trypsin"/>
    <property type="match status" value="1"/>
</dbReference>
<protein>
    <submittedName>
        <fullName evidence="3">Trypsin</fullName>
    </submittedName>
</protein>
<dbReference type="InterPro" id="IPR009003">
    <property type="entry name" value="Peptidase_S1_PA"/>
</dbReference>
<dbReference type="InterPro" id="IPR001314">
    <property type="entry name" value="Peptidase_S1A"/>
</dbReference>
<reference evidence="4" key="1">
    <citation type="submission" date="2016-06" db="EMBL/GenBank/DDBJ databases">
        <authorList>
            <person name="Varghese N."/>
            <person name="Submissions Spin"/>
        </authorList>
    </citation>
    <scope>NUCLEOTIDE SEQUENCE [LARGE SCALE GENOMIC DNA]</scope>
    <source>
        <strain evidence="4">DSM 45160</strain>
    </source>
</reference>
<dbReference type="PRINTS" id="PR00722">
    <property type="entry name" value="CHYMOTRYPSIN"/>
</dbReference>
<dbReference type="SMART" id="SM00020">
    <property type="entry name" value="Tryp_SPc"/>
    <property type="match status" value="1"/>
</dbReference>
<dbReference type="Gene3D" id="2.40.10.10">
    <property type="entry name" value="Trypsin-like serine proteases"/>
    <property type="match status" value="1"/>
</dbReference>
<sequence length="729" mass="76319">MSAQRSRRWGAALLGATIAAGLLGGASAQAVAGAQVVPDGSYRFSAKVTFGDLRACSGALVDPNWVVTAKSCFADGTASVAAGPPSRPSTVLVGRTDLTSTAGQQRGIASVAPHPDRDLVLARLSAPVTDVPPVTLATTAPAPTETLTVTGYGRTATEWVPDRLHQGAFAVQDVTAGSVGLLGASAGATLCKGDAGGPAFRDNAGTVELVAIASTSWQKGCLTETETRDGATATRVDDIGAWFREQLTDVQVFGVVLEPGTFVLRLTYHAIDSATGGVRATRTAAEPLPFSPKAMATLNADTILMNDGAGQLYRVDVTSMSPFTYAVTPIDTGWTHDKLVYDGYGSLYGIFAGSTLRRYTVTSSKPVKENLTAYTTVGSGFSLTELTSPGPGRILGTTSAGYLISYKINGVNSWSRSDLYTSGWGGSGSLVSPGGGLYLTFDPIDGLTRYRDANPFDGESADITVIGTDSIRGRWRYHQQVSARPWVGVVSVFGTRPDGRLSYTAVDPVTGSRRTILSAGTLGFSPKAMAVLNADTLLVTSTDGQLYRVDITGSDPLTFDKTGPLSGGWTHDRLAYDGNGSLYGIANSATLRRYTVTKPKPVYADITNAKTITGNFTLTSLAAPGPGRILGTTSTGKLLMYLIDAAGTWTAAEIGASGWADTTSLFSPGGGLYHKRVASGQVFTYLDASPFDGNGSDIKPHLANVNSTGWDPILSARPYDSWPDSTRRW</sequence>
<keyword evidence="1" id="KW-0732">Signal</keyword>
<evidence type="ECO:0000259" key="2">
    <source>
        <dbReference type="PROSITE" id="PS50240"/>
    </source>
</evidence>
<dbReference type="AlphaFoldDB" id="A0A1C4U8T0"/>
<keyword evidence="4" id="KW-1185">Reference proteome</keyword>
<dbReference type="InterPro" id="IPR051333">
    <property type="entry name" value="CLIP_Serine_Protease"/>
</dbReference>
<feature type="chain" id="PRO_5039068684" evidence="1">
    <location>
        <begin position="33"/>
        <end position="729"/>
    </location>
</feature>
<gene>
    <name evidence="3" type="ORF">GA0070612_0188</name>
</gene>
<evidence type="ECO:0000313" key="4">
    <source>
        <dbReference type="Proteomes" id="UP000198224"/>
    </source>
</evidence>
<dbReference type="InterPro" id="IPR001254">
    <property type="entry name" value="Trypsin_dom"/>
</dbReference>
<dbReference type="PANTHER" id="PTHR24260">
    <property type="match status" value="1"/>
</dbReference>
<accession>A0A1C4U8T0</accession>
<dbReference type="SUPFAM" id="SSF101898">
    <property type="entry name" value="NHL repeat"/>
    <property type="match status" value="1"/>
</dbReference>
<organism evidence="3 4">
    <name type="scientific">Micromonospora chokoriensis</name>
    <dbReference type="NCBI Taxonomy" id="356851"/>
    <lineage>
        <taxon>Bacteria</taxon>
        <taxon>Bacillati</taxon>
        <taxon>Actinomycetota</taxon>
        <taxon>Actinomycetes</taxon>
        <taxon>Micromonosporales</taxon>
        <taxon>Micromonosporaceae</taxon>
        <taxon>Micromonospora</taxon>
    </lineage>
</organism>
<name>A0A1C4U8T0_9ACTN</name>
<dbReference type="PROSITE" id="PS50240">
    <property type="entry name" value="TRYPSIN_DOM"/>
    <property type="match status" value="1"/>
</dbReference>
<feature type="domain" description="Peptidase S1" evidence="2">
    <location>
        <begin position="22"/>
        <end position="248"/>
    </location>
</feature>
<feature type="signal peptide" evidence="1">
    <location>
        <begin position="1"/>
        <end position="32"/>
    </location>
</feature>
<proteinExistence type="predicted"/>
<evidence type="ECO:0000256" key="1">
    <source>
        <dbReference type="SAM" id="SignalP"/>
    </source>
</evidence>
<dbReference type="Proteomes" id="UP000198224">
    <property type="component" value="Chromosome I"/>
</dbReference>
<dbReference type="GO" id="GO:0006508">
    <property type="term" value="P:proteolysis"/>
    <property type="evidence" value="ECO:0007669"/>
    <property type="project" value="InterPro"/>
</dbReference>
<dbReference type="PANTHER" id="PTHR24260:SF136">
    <property type="entry name" value="GH08193P-RELATED"/>
    <property type="match status" value="1"/>
</dbReference>
<evidence type="ECO:0000313" key="3">
    <source>
        <dbReference type="EMBL" id="SCE68019.1"/>
    </source>
</evidence>
<dbReference type="RefSeq" id="WP_088986180.1">
    <property type="nucleotide sequence ID" value="NZ_LT607409.1"/>
</dbReference>
<dbReference type="GO" id="GO:0004252">
    <property type="term" value="F:serine-type endopeptidase activity"/>
    <property type="evidence" value="ECO:0007669"/>
    <property type="project" value="InterPro"/>
</dbReference>
<dbReference type="EMBL" id="LT607409">
    <property type="protein sequence ID" value="SCE68019.1"/>
    <property type="molecule type" value="Genomic_DNA"/>
</dbReference>
<dbReference type="Gene3D" id="2.115.10.10">
    <property type="entry name" value="Tachylectin 2"/>
    <property type="match status" value="2"/>
</dbReference>
<dbReference type="SUPFAM" id="SSF50494">
    <property type="entry name" value="Trypsin-like serine proteases"/>
    <property type="match status" value="1"/>
</dbReference>